<feature type="domain" description="M23ase beta-sheet core" evidence="4">
    <location>
        <begin position="226"/>
        <end position="321"/>
    </location>
</feature>
<proteinExistence type="predicted"/>
<accession>A0A841TL70</accession>
<feature type="transmembrane region" description="Helical" evidence="3">
    <location>
        <begin position="27"/>
        <end position="51"/>
    </location>
</feature>
<sequence>MKWSFKRFTFVVIPDANGSVKRINLPAVVVILIPILFVLLILSVIYLYLLYSGNIGSISTLQTKLADSSSQYEKILADKNNNIDTLQTQVVSLSEKAQSIQKKLEEVNELETQVKNMVGLKTSDTSKKTPTGAAIEDGDPQDGGVGGEDIPVTDAEITSLLNDTLNGLAKLDPAVEEMKSRLESTKSEIAKEQAKQKKIPTIWPTDSRRITSQYGVRKDPFTGSARFHAGIDIGGSTGDPIYAAADGVVVHSGKDDAEGNNITVDHGNGIRTRYMHMSKLIAKVGDKVTKGEVIGELGSTGRSTGPHLHYEVLVNGDTTDPMAYIN</sequence>
<evidence type="ECO:0000313" key="5">
    <source>
        <dbReference type="EMBL" id="MBB6679291.1"/>
    </source>
</evidence>
<dbReference type="PANTHER" id="PTHR21666:SF286">
    <property type="entry name" value="LIPOPROTEIN NLPD"/>
    <property type="match status" value="1"/>
</dbReference>
<evidence type="ECO:0000256" key="3">
    <source>
        <dbReference type="SAM" id="Phobius"/>
    </source>
</evidence>
<reference evidence="5 6" key="1">
    <citation type="submission" date="2020-08" db="EMBL/GenBank/DDBJ databases">
        <title>Cohnella phylogeny.</title>
        <authorList>
            <person name="Dunlap C."/>
        </authorList>
    </citation>
    <scope>NUCLEOTIDE SEQUENCE [LARGE SCALE GENOMIC DNA]</scope>
    <source>
        <strain evidence="5 6">DSM 103658</strain>
    </source>
</reference>
<dbReference type="FunFam" id="2.70.70.10:FF:000006">
    <property type="entry name" value="M23 family peptidase"/>
    <property type="match status" value="1"/>
</dbReference>
<keyword evidence="6" id="KW-1185">Reference proteome</keyword>
<dbReference type="SUPFAM" id="SSF51261">
    <property type="entry name" value="Duplicated hybrid motif"/>
    <property type="match status" value="1"/>
</dbReference>
<keyword evidence="3" id="KW-1133">Transmembrane helix</keyword>
<evidence type="ECO:0000256" key="1">
    <source>
        <dbReference type="SAM" id="Coils"/>
    </source>
</evidence>
<dbReference type="InterPro" id="IPR016047">
    <property type="entry name" value="M23ase_b-sheet_dom"/>
</dbReference>
<protein>
    <submittedName>
        <fullName evidence="5">Peptidoglycan DD-metalloendopeptidase family protein</fullName>
    </submittedName>
</protein>
<dbReference type="PANTHER" id="PTHR21666">
    <property type="entry name" value="PEPTIDASE-RELATED"/>
    <property type="match status" value="1"/>
</dbReference>
<dbReference type="InterPro" id="IPR011055">
    <property type="entry name" value="Dup_hybrid_motif"/>
</dbReference>
<feature type="coiled-coil region" evidence="1">
    <location>
        <begin position="69"/>
        <end position="120"/>
    </location>
</feature>
<feature type="region of interest" description="Disordered" evidence="2">
    <location>
        <begin position="122"/>
        <end position="148"/>
    </location>
</feature>
<organism evidence="5 6">
    <name type="scientific">Cohnella lubricantis</name>
    <dbReference type="NCBI Taxonomy" id="2163172"/>
    <lineage>
        <taxon>Bacteria</taxon>
        <taxon>Bacillati</taxon>
        <taxon>Bacillota</taxon>
        <taxon>Bacilli</taxon>
        <taxon>Bacillales</taxon>
        <taxon>Paenibacillaceae</taxon>
        <taxon>Cohnella</taxon>
    </lineage>
</organism>
<keyword evidence="3" id="KW-0812">Transmembrane</keyword>
<dbReference type="CDD" id="cd12797">
    <property type="entry name" value="M23_peptidase"/>
    <property type="match status" value="1"/>
</dbReference>
<dbReference type="InterPro" id="IPR050570">
    <property type="entry name" value="Cell_wall_metabolism_enzyme"/>
</dbReference>
<gene>
    <name evidence="5" type="ORF">H4Q31_18535</name>
</gene>
<keyword evidence="3" id="KW-0472">Membrane</keyword>
<dbReference type="GO" id="GO:0004222">
    <property type="term" value="F:metalloendopeptidase activity"/>
    <property type="evidence" value="ECO:0007669"/>
    <property type="project" value="TreeGrafter"/>
</dbReference>
<name>A0A841TL70_9BACL</name>
<dbReference type="RefSeq" id="WP_185180553.1">
    <property type="nucleotide sequence ID" value="NZ_CBCSEP010000027.1"/>
</dbReference>
<dbReference type="Gene3D" id="2.70.70.10">
    <property type="entry name" value="Glucose Permease (Domain IIA)"/>
    <property type="match status" value="1"/>
</dbReference>
<dbReference type="AlphaFoldDB" id="A0A841TL70"/>
<evidence type="ECO:0000259" key="4">
    <source>
        <dbReference type="Pfam" id="PF01551"/>
    </source>
</evidence>
<evidence type="ECO:0000313" key="6">
    <source>
        <dbReference type="Proteomes" id="UP000574133"/>
    </source>
</evidence>
<keyword evidence="1" id="KW-0175">Coiled coil</keyword>
<dbReference type="Proteomes" id="UP000574133">
    <property type="component" value="Unassembled WGS sequence"/>
</dbReference>
<evidence type="ECO:0000256" key="2">
    <source>
        <dbReference type="SAM" id="MobiDB-lite"/>
    </source>
</evidence>
<dbReference type="EMBL" id="JACJVN010000078">
    <property type="protein sequence ID" value="MBB6679291.1"/>
    <property type="molecule type" value="Genomic_DNA"/>
</dbReference>
<dbReference type="Pfam" id="PF01551">
    <property type="entry name" value="Peptidase_M23"/>
    <property type="match status" value="1"/>
</dbReference>
<comment type="caution">
    <text evidence="5">The sequence shown here is derived from an EMBL/GenBank/DDBJ whole genome shotgun (WGS) entry which is preliminary data.</text>
</comment>